<comment type="caution">
    <text evidence="2">The sequence shown here is derived from an EMBL/GenBank/DDBJ whole genome shotgun (WGS) entry which is preliminary data.</text>
</comment>
<dbReference type="Proteomes" id="UP000331127">
    <property type="component" value="Unassembled WGS sequence"/>
</dbReference>
<dbReference type="AlphaFoldDB" id="A0A5M3WWV5"/>
<dbReference type="OrthoDB" id="3518078at2"/>
<accession>A0A5M3WWV5</accession>
<reference evidence="2 3" key="1">
    <citation type="submission" date="2019-10" db="EMBL/GenBank/DDBJ databases">
        <title>Whole genome shotgun sequence of Acrocarpospora macrocephala NBRC 16266.</title>
        <authorList>
            <person name="Ichikawa N."/>
            <person name="Kimura A."/>
            <person name="Kitahashi Y."/>
            <person name="Komaki H."/>
            <person name="Oguchi A."/>
        </authorList>
    </citation>
    <scope>NUCLEOTIDE SEQUENCE [LARGE SCALE GENOMIC DNA]</scope>
    <source>
        <strain evidence="2 3">NBRC 16266</strain>
    </source>
</reference>
<gene>
    <name evidence="2" type="ORF">Amac_042250</name>
</gene>
<dbReference type="RefSeq" id="WP_155356055.1">
    <property type="nucleotide sequence ID" value="NZ_BAAAHL010000037.1"/>
</dbReference>
<proteinExistence type="predicted"/>
<keyword evidence="1" id="KW-1133">Transmembrane helix</keyword>
<sequence>MSDELETGLRATLGHAAQGAPMLPSGLAAQLITRSRRRRTHARAVVAGLALAAVAVPVGLVAGDRPGGDVSTATAATTPPETAPRRQDLYELAMKDLTPLGDRLAVQDPGEGLAMLLWFARNEKGDTLFCTASQSRSGAGAYGCNEPDEESMPTVVGSTNLIAEKVLYYGLTKSEVTAVTTLVAGGDKIPGKVEHPAGTPWAIWTATIPRTTRIDAFEFTDAQGQVTERKKEYGRLSEEFTAEPVGPAATLPHDLVATLVKTPDETLIWRLDGNVIGQHLVRAKDLLTNMGGDRYPVSMQDRGAHWFGITESRTARVDMIAPDGTASTAATRPNPWNIDVRLFSGVHQRTKDIYAEGFELVGYDEAGTVLWRESQPAVTPLWR</sequence>
<organism evidence="2 3">
    <name type="scientific">Acrocarpospora macrocephala</name>
    <dbReference type="NCBI Taxonomy" id="150177"/>
    <lineage>
        <taxon>Bacteria</taxon>
        <taxon>Bacillati</taxon>
        <taxon>Actinomycetota</taxon>
        <taxon>Actinomycetes</taxon>
        <taxon>Streptosporangiales</taxon>
        <taxon>Streptosporangiaceae</taxon>
        <taxon>Acrocarpospora</taxon>
    </lineage>
</organism>
<name>A0A5M3WWV5_9ACTN</name>
<dbReference type="EMBL" id="BLAE01000023">
    <property type="protein sequence ID" value="GES10628.1"/>
    <property type="molecule type" value="Genomic_DNA"/>
</dbReference>
<keyword evidence="1" id="KW-0472">Membrane</keyword>
<keyword evidence="3" id="KW-1185">Reference proteome</keyword>
<evidence type="ECO:0000313" key="2">
    <source>
        <dbReference type="EMBL" id="GES10628.1"/>
    </source>
</evidence>
<keyword evidence="1" id="KW-0812">Transmembrane</keyword>
<evidence type="ECO:0000313" key="3">
    <source>
        <dbReference type="Proteomes" id="UP000331127"/>
    </source>
</evidence>
<feature type="transmembrane region" description="Helical" evidence="1">
    <location>
        <begin position="44"/>
        <end position="63"/>
    </location>
</feature>
<protein>
    <submittedName>
        <fullName evidence="2">Uncharacterized protein</fullName>
    </submittedName>
</protein>
<evidence type="ECO:0000256" key="1">
    <source>
        <dbReference type="SAM" id="Phobius"/>
    </source>
</evidence>